<sequence length="110" mass="12578">MLFAGGTAQKYFLEDATGLRALLNCTDRRRLPFSVKGTADLIIIDTQAKRARVFLTGLRFVIEVKKDTVSYDERLRWQLLLGLVVVDLKSERRGAPVGLLMDLNDNWYFL</sequence>
<reference evidence="1" key="3">
    <citation type="submission" date="2015-02" db="UniProtKB">
        <authorList>
            <consortium name="EnsemblProtists"/>
        </authorList>
    </citation>
    <scope>IDENTIFICATION</scope>
    <source>
        <strain evidence="1">DAOM BR144</strain>
    </source>
</reference>
<dbReference type="VEuPathDB" id="FungiDB:PYU1_G004362"/>
<organism evidence="1 2">
    <name type="scientific">Globisporangium ultimum (strain ATCC 200006 / CBS 805.95 / DAOM BR144)</name>
    <name type="common">Pythium ultimum</name>
    <dbReference type="NCBI Taxonomy" id="431595"/>
    <lineage>
        <taxon>Eukaryota</taxon>
        <taxon>Sar</taxon>
        <taxon>Stramenopiles</taxon>
        <taxon>Oomycota</taxon>
        <taxon>Peronosporomycetes</taxon>
        <taxon>Pythiales</taxon>
        <taxon>Pythiaceae</taxon>
        <taxon>Globisporangium</taxon>
    </lineage>
</organism>
<dbReference type="InParanoid" id="K3WHD0"/>
<protein>
    <submittedName>
        <fullName evidence="1">Uncharacterized protein</fullName>
    </submittedName>
</protein>
<dbReference type="EMBL" id="GL376631">
    <property type="status" value="NOT_ANNOTATED_CDS"/>
    <property type="molecule type" value="Genomic_DNA"/>
</dbReference>
<dbReference type="AlphaFoldDB" id="K3WHD0"/>
<evidence type="ECO:0000313" key="2">
    <source>
        <dbReference type="Proteomes" id="UP000019132"/>
    </source>
</evidence>
<dbReference type="EnsemblProtists" id="PYU1_T004372">
    <property type="protein sequence ID" value="PYU1_T004372"/>
    <property type="gene ID" value="PYU1_G004362"/>
</dbReference>
<name>K3WHD0_GLOUD</name>
<keyword evidence="2" id="KW-1185">Reference proteome</keyword>
<reference evidence="2" key="1">
    <citation type="journal article" date="2010" name="Genome Biol.">
        <title>Genome sequence of the necrotrophic plant pathogen Pythium ultimum reveals original pathogenicity mechanisms and effector repertoire.</title>
        <authorList>
            <person name="Levesque C.A."/>
            <person name="Brouwer H."/>
            <person name="Cano L."/>
            <person name="Hamilton J.P."/>
            <person name="Holt C."/>
            <person name="Huitema E."/>
            <person name="Raffaele S."/>
            <person name="Robideau G.P."/>
            <person name="Thines M."/>
            <person name="Win J."/>
            <person name="Zerillo M.M."/>
            <person name="Beakes G.W."/>
            <person name="Boore J.L."/>
            <person name="Busam D."/>
            <person name="Dumas B."/>
            <person name="Ferriera S."/>
            <person name="Fuerstenberg S.I."/>
            <person name="Gachon C.M."/>
            <person name="Gaulin E."/>
            <person name="Govers F."/>
            <person name="Grenville-Briggs L."/>
            <person name="Horner N."/>
            <person name="Hostetler J."/>
            <person name="Jiang R.H."/>
            <person name="Johnson J."/>
            <person name="Krajaejun T."/>
            <person name="Lin H."/>
            <person name="Meijer H.J."/>
            <person name="Moore B."/>
            <person name="Morris P."/>
            <person name="Phuntmart V."/>
            <person name="Puiu D."/>
            <person name="Shetty J."/>
            <person name="Stajich J.E."/>
            <person name="Tripathy S."/>
            <person name="Wawra S."/>
            <person name="van West P."/>
            <person name="Whitty B.R."/>
            <person name="Coutinho P.M."/>
            <person name="Henrissat B."/>
            <person name="Martin F."/>
            <person name="Thomas P.D."/>
            <person name="Tyler B.M."/>
            <person name="De Vries R.P."/>
            <person name="Kamoun S."/>
            <person name="Yandell M."/>
            <person name="Tisserat N."/>
            <person name="Buell C.R."/>
        </authorList>
    </citation>
    <scope>NUCLEOTIDE SEQUENCE</scope>
    <source>
        <strain evidence="2">DAOM:BR144</strain>
    </source>
</reference>
<dbReference type="HOGENOM" id="CLU_2176125_0_0_1"/>
<accession>K3WHD0</accession>
<proteinExistence type="predicted"/>
<dbReference type="eggNOG" id="ENOG502SV4T">
    <property type="taxonomic scope" value="Eukaryota"/>
</dbReference>
<dbReference type="Proteomes" id="UP000019132">
    <property type="component" value="Unassembled WGS sequence"/>
</dbReference>
<evidence type="ECO:0000313" key="1">
    <source>
        <dbReference type="EnsemblProtists" id="PYU1_T004372"/>
    </source>
</evidence>
<reference evidence="2" key="2">
    <citation type="submission" date="2010-04" db="EMBL/GenBank/DDBJ databases">
        <authorList>
            <person name="Buell R."/>
            <person name="Hamilton J."/>
            <person name="Hostetler J."/>
        </authorList>
    </citation>
    <scope>NUCLEOTIDE SEQUENCE [LARGE SCALE GENOMIC DNA]</scope>
    <source>
        <strain evidence="2">DAOM:BR144</strain>
    </source>
</reference>